<keyword evidence="3" id="KW-1185">Reference proteome</keyword>
<dbReference type="KEGG" id="vg:54997715"/>
<sequence length="73" mass="8128">MAKQPQFTVRDIDGEPIAGDDRLDSSLKYIAAEADGYITNRAQEVVYDARPVALPEESPDEEEDDSAEDRVRS</sequence>
<accession>A0A345KWF9</accession>
<dbReference type="RefSeq" id="YP_009806845.1">
    <property type="nucleotide sequence ID" value="NC_048017.1"/>
</dbReference>
<feature type="compositionally biased region" description="Acidic residues" evidence="1">
    <location>
        <begin position="57"/>
        <end position="67"/>
    </location>
</feature>
<feature type="region of interest" description="Disordered" evidence="1">
    <location>
        <begin position="50"/>
        <end position="73"/>
    </location>
</feature>
<proteinExistence type="predicted"/>
<dbReference type="GeneID" id="54997715"/>
<evidence type="ECO:0000313" key="3">
    <source>
        <dbReference type="Proteomes" id="UP000260367"/>
    </source>
</evidence>
<dbReference type="Proteomes" id="UP000260367">
    <property type="component" value="Segment"/>
</dbReference>
<gene>
    <name evidence="2" type="primary">66</name>
    <name evidence="2" type="ORF">SEA_EDEN_66</name>
</gene>
<evidence type="ECO:0000256" key="1">
    <source>
        <dbReference type="SAM" id="MobiDB-lite"/>
    </source>
</evidence>
<dbReference type="EMBL" id="MH509447">
    <property type="protein sequence ID" value="AXH47361.1"/>
    <property type="molecule type" value="Genomic_DNA"/>
</dbReference>
<protein>
    <submittedName>
        <fullName evidence="2">Uncharacterized protein</fullName>
    </submittedName>
</protein>
<evidence type="ECO:0000313" key="2">
    <source>
        <dbReference type="EMBL" id="AXH47361.1"/>
    </source>
</evidence>
<reference evidence="3" key="1">
    <citation type="submission" date="2018-06" db="EMBL/GenBank/DDBJ databases">
        <authorList>
            <person name="Zhirakovskaya E."/>
        </authorList>
    </citation>
    <scope>NUCLEOTIDE SEQUENCE [LARGE SCALE GENOMIC DNA]</scope>
</reference>
<organism evidence="2 3">
    <name type="scientific">Microbacterium phage Eden</name>
    <dbReference type="NCBI Taxonomy" id="2250289"/>
    <lineage>
        <taxon>Viruses</taxon>
        <taxon>Duplodnaviria</taxon>
        <taxon>Heunggongvirae</taxon>
        <taxon>Uroviricota</taxon>
        <taxon>Caudoviricetes</taxon>
        <taxon>Edenvirus</taxon>
        <taxon>Edenvirus eden</taxon>
    </lineage>
</organism>
<name>A0A345KWF9_9CAUD</name>